<sequence length="1019" mass="114539">MDNTLMRMTHTQKSVAASKKFKMRKRKTESNTWESDIKSKCTIRKDFDSKTQTSVNTISARVSPETLNSDQTIDDLNSVCVKIETDEWTAWYNTASDFYSVCAKSEQVLWEERHPDCNKQDGFTSECVKSEQTECEVLRQDVTRQACYNSLCVNKNTTSNSNAQDELHSVCGTTQQSLNPITNQGYITTKDFNNECGIAKQYIKTETDIENTTANTSKHSKTPENQDKLADQNSVYLTREEIELSNVDEYCAKSAVGGGTIQMDQYSNLNVPRHSNSEKDDSFSFICYRNNHGWRAIWGHSDYEGGGDEEACSEPLSSNALLEKDTSSHTSGYKYREERASVRGNEGGGDKEACSEPLSSNALLEKDTSSRTSGYKYREERASVRGNEGGGDEEACSEPLSSNALLEKDTSSRTSGYKYREERASVRGNEGGGDEEACSEPLSSNALLEKDTSLRTSGYKYREERANVRGNEGGGDEEACSEPLSSNALLEKDTSSRTSGYKYREERASSCESDVSESESLDDTDNDPDFSLESNYVSDSSSDTFEVIQETGFSARTIKNKSSTSVKLPSNKQKTVYRSNNDVSSTTDGASNRNAKITVQTSNNENGRKWDKTQYCLFCEKGYTNITKHYLKSHKTETEVQKILCMPIKSKERTAKWTRLRNAGNYKHNVSVLKEESGEFVVVARQSHDTKPEDYLPCDDCLGFFQREGLWRHKQVCPLRTGKQKSRRVQADAALLLPASNTIHAGLKENVFGKMVKDEVTLAARNDTIILKVGEKLYQKHGHLPHLYSHISQKMRELGRFLICSKTQDLSICCLNDILRPEKFPLAVQSTKALCEFNEVTNSYKNPSLALKIGHLLKKCSKVAKSEALINGDVERGSRADNFLAVCNDKWADEISSCALETLTRNKMNKGHLLPGEDPESSDTDHDVPIRQPHAKPGPSTTVTMSGQPKRLQKLSEDQSHLLKTLFKTNIALRKELKREDCERVMQKYQILRGLSWKKIKNTIHNWITAEKRKTKMIL</sequence>
<dbReference type="PANTHER" id="PTHR33480">
    <property type="entry name" value="SET DOMAIN-CONTAINING PROTEIN-RELATED"/>
    <property type="match status" value="1"/>
</dbReference>
<evidence type="ECO:0000256" key="1">
    <source>
        <dbReference type="SAM" id="MobiDB-lite"/>
    </source>
</evidence>
<proteinExistence type="predicted"/>
<reference evidence="2" key="2">
    <citation type="submission" date="2020-11" db="EMBL/GenBank/DDBJ databases">
        <authorList>
            <person name="McCartney M.A."/>
            <person name="Auch B."/>
            <person name="Kono T."/>
            <person name="Mallez S."/>
            <person name="Becker A."/>
            <person name="Gohl D.M."/>
            <person name="Silverstein K.A.T."/>
            <person name="Koren S."/>
            <person name="Bechman K.B."/>
            <person name="Herman A."/>
            <person name="Abrahante J.E."/>
            <person name="Garbe J."/>
        </authorList>
    </citation>
    <scope>NUCLEOTIDE SEQUENCE</scope>
    <source>
        <strain evidence="2">Duluth1</strain>
        <tissue evidence="2">Whole animal</tissue>
    </source>
</reference>
<feature type="compositionally biased region" description="Acidic residues" evidence="1">
    <location>
        <begin position="514"/>
        <end position="530"/>
    </location>
</feature>
<dbReference type="OrthoDB" id="10059338at2759"/>
<comment type="caution">
    <text evidence="2">The sequence shown here is derived from an EMBL/GenBank/DDBJ whole genome shotgun (WGS) entry which is preliminary data.</text>
</comment>
<name>A0A9D4C8K9_DREPO</name>
<dbReference type="EMBL" id="JAIWYP010000013">
    <property type="protein sequence ID" value="KAH3719071.1"/>
    <property type="molecule type" value="Genomic_DNA"/>
</dbReference>
<keyword evidence="3" id="KW-1185">Reference proteome</keyword>
<feature type="compositionally biased region" description="Polar residues" evidence="1">
    <location>
        <begin position="532"/>
        <end position="543"/>
    </location>
</feature>
<evidence type="ECO:0000313" key="2">
    <source>
        <dbReference type="EMBL" id="KAH3719071.1"/>
    </source>
</evidence>
<dbReference type="Proteomes" id="UP000828390">
    <property type="component" value="Unassembled WGS sequence"/>
</dbReference>
<reference evidence="2" key="1">
    <citation type="journal article" date="2019" name="bioRxiv">
        <title>The Genome of the Zebra Mussel, Dreissena polymorpha: A Resource for Invasive Species Research.</title>
        <authorList>
            <person name="McCartney M.A."/>
            <person name="Auch B."/>
            <person name="Kono T."/>
            <person name="Mallez S."/>
            <person name="Zhang Y."/>
            <person name="Obille A."/>
            <person name="Becker A."/>
            <person name="Abrahante J.E."/>
            <person name="Garbe J."/>
            <person name="Badalamenti J.P."/>
            <person name="Herman A."/>
            <person name="Mangelson H."/>
            <person name="Liachko I."/>
            <person name="Sullivan S."/>
            <person name="Sone E.D."/>
            <person name="Koren S."/>
            <person name="Silverstein K.A.T."/>
            <person name="Beckman K.B."/>
            <person name="Gohl D.M."/>
        </authorList>
    </citation>
    <scope>NUCLEOTIDE SEQUENCE</scope>
    <source>
        <strain evidence="2">Duluth1</strain>
        <tissue evidence="2">Whole animal</tissue>
    </source>
</reference>
<organism evidence="2 3">
    <name type="scientific">Dreissena polymorpha</name>
    <name type="common">Zebra mussel</name>
    <name type="synonym">Mytilus polymorpha</name>
    <dbReference type="NCBI Taxonomy" id="45954"/>
    <lineage>
        <taxon>Eukaryota</taxon>
        <taxon>Metazoa</taxon>
        <taxon>Spiralia</taxon>
        <taxon>Lophotrochozoa</taxon>
        <taxon>Mollusca</taxon>
        <taxon>Bivalvia</taxon>
        <taxon>Autobranchia</taxon>
        <taxon>Heteroconchia</taxon>
        <taxon>Euheterodonta</taxon>
        <taxon>Imparidentia</taxon>
        <taxon>Neoheterodontei</taxon>
        <taxon>Myida</taxon>
        <taxon>Dreissenoidea</taxon>
        <taxon>Dreissenidae</taxon>
        <taxon>Dreissena</taxon>
    </lineage>
</organism>
<gene>
    <name evidence="2" type="ORF">DPMN_061900</name>
</gene>
<feature type="region of interest" description="Disordered" evidence="1">
    <location>
        <begin position="909"/>
        <end position="950"/>
    </location>
</feature>
<accession>A0A9D4C8K9</accession>
<protein>
    <submittedName>
        <fullName evidence="2">Uncharacterized protein</fullName>
    </submittedName>
</protein>
<dbReference type="PANTHER" id="PTHR33480:SF1">
    <property type="entry name" value="TYR RECOMBINASE DOMAIN-CONTAINING PROTEIN"/>
    <property type="match status" value="1"/>
</dbReference>
<evidence type="ECO:0000313" key="3">
    <source>
        <dbReference type="Proteomes" id="UP000828390"/>
    </source>
</evidence>
<feature type="region of interest" description="Disordered" evidence="1">
    <location>
        <begin position="306"/>
        <end position="543"/>
    </location>
</feature>
<dbReference type="AlphaFoldDB" id="A0A9D4C8K9"/>